<feature type="region of interest" description="Disordered" evidence="1">
    <location>
        <begin position="1"/>
        <end position="55"/>
    </location>
</feature>
<feature type="compositionally biased region" description="Acidic residues" evidence="1">
    <location>
        <begin position="576"/>
        <end position="585"/>
    </location>
</feature>
<feature type="region of interest" description="Disordered" evidence="1">
    <location>
        <begin position="92"/>
        <end position="134"/>
    </location>
</feature>
<keyword evidence="2" id="KW-1185">Reference proteome</keyword>
<feature type="compositionally biased region" description="Acidic residues" evidence="1">
    <location>
        <begin position="94"/>
        <end position="106"/>
    </location>
</feature>
<feature type="compositionally biased region" description="Basic residues" evidence="1">
    <location>
        <begin position="488"/>
        <end position="497"/>
    </location>
</feature>
<name>A0ABM0LZB3_SACKO</name>
<feature type="compositionally biased region" description="Acidic residues" evidence="1">
    <location>
        <begin position="336"/>
        <end position="345"/>
    </location>
</feature>
<feature type="compositionally biased region" description="Acidic residues" evidence="1">
    <location>
        <begin position="215"/>
        <end position="226"/>
    </location>
</feature>
<dbReference type="RefSeq" id="XP_006813104.1">
    <property type="nucleotide sequence ID" value="XM_006813041.1"/>
</dbReference>
<feature type="compositionally biased region" description="Acidic residues" evidence="1">
    <location>
        <begin position="1"/>
        <end position="14"/>
    </location>
</feature>
<feature type="compositionally biased region" description="Basic residues" evidence="1">
    <location>
        <begin position="683"/>
        <end position="692"/>
    </location>
</feature>
<reference evidence="3" key="1">
    <citation type="submission" date="2025-08" db="UniProtKB">
        <authorList>
            <consortium name="RefSeq"/>
        </authorList>
    </citation>
    <scope>IDENTIFICATION</scope>
    <source>
        <tissue evidence="3">Testes</tissue>
    </source>
</reference>
<dbReference type="GeneID" id="102804572"/>
<feature type="compositionally biased region" description="Polar residues" evidence="1">
    <location>
        <begin position="312"/>
        <end position="326"/>
    </location>
</feature>
<organism evidence="2 3">
    <name type="scientific">Saccoglossus kowalevskii</name>
    <name type="common">Acorn worm</name>
    <dbReference type="NCBI Taxonomy" id="10224"/>
    <lineage>
        <taxon>Eukaryota</taxon>
        <taxon>Metazoa</taxon>
        <taxon>Hemichordata</taxon>
        <taxon>Enteropneusta</taxon>
        <taxon>Harrimaniidae</taxon>
        <taxon>Saccoglossus</taxon>
    </lineage>
</organism>
<feature type="region of interest" description="Disordered" evidence="1">
    <location>
        <begin position="305"/>
        <end position="522"/>
    </location>
</feature>
<feature type="compositionally biased region" description="Acidic residues" evidence="1">
    <location>
        <begin position="45"/>
        <end position="54"/>
    </location>
</feature>
<proteinExistence type="predicted"/>
<gene>
    <name evidence="3" type="primary">LOC102804572</name>
</gene>
<feature type="compositionally biased region" description="Acidic residues" evidence="1">
    <location>
        <begin position="360"/>
        <end position="370"/>
    </location>
</feature>
<accession>A0ABM0LZB3</accession>
<feature type="compositionally biased region" description="Basic and acidic residues" evidence="1">
    <location>
        <begin position="203"/>
        <end position="214"/>
    </location>
</feature>
<evidence type="ECO:0000313" key="3">
    <source>
        <dbReference type="RefSeq" id="XP_006813104.1"/>
    </source>
</evidence>
<protein>
    <submittedName>
        <fullName evidence="3">ABC transporter F family member 4-like</fullName>
    </submittedName>
</protein>
<feature type="region of interest" description="Disordered" evidence="1">
    <location>
        <begin position="576"/>
        <end position="692"/>
    </location>
</feature>
<feature type="compositionally biased region" description="Basic and acidic residues" evidence="1">
    <location>
        <begin position="645"/>
        <end position="658"/>
    </location>
</feature>
<evidence type="ECO:0000313" key="2">
    <source>
        <dbReference type="Proteomes" id="UP000694865"/>
    </source>
</evidence>
<feature type="compositionally biased region" description="Basic residues" evidence="1">
    <location>
        <begin position="432"/>
        <end position="442"/>
    </location>
</feature>
<feature type="compositionally biased region" description="Polar residues" evidence="1">
    <location>
        <begin position="16"/>
        <end position="27"/>
    </location>
</feature>
<sequence>MESDADSDRDEDEAGQGSTAESRNTKQPDIVDYANAATQAYDAIPDSDSEEESEGMSIFCADTQVYGVAGDNPKKTRQAEDAIYCAATQAYGVGEDDDTDVSDEDENNGKTAPTLKLNLDEETDDEGPETNLTDEATLAYNLPHDKEEATTLAEAATQVYDATDVGIDSEPSTDCDENVYEAATQAYGLQDYDGGGSSTDDGGGGHDKADRDCDGDMEPTQAEELEQTQPLGGKPDADGDETIAAGEENGDDEKIQTSLSKSSKSRLRGKGKNIEYPAETLMLHDQTEATQEIEDDDPVEMKRQMDVDETGQDTQATGEEVATTSRGIIEHFKMEEEADLDTDEEQVTKRSRRKEHFELGDEADLDTDEEPIIKGKSGRKKQFELENESEEATQPTGEDVPVKRGVRKARKSCAEMDDENEQAMQSTEKQKLAKKRVKKGKKSYIEIEDEADQATQPTEDPEPLKRKGRRGRKAQAEETKPTTEVGKQGKRGGRRGRSAAVKDDTEEATQVIEKKDHVKRRERKGRIAVIEDDADQTTEEEGEEAGKLSIVIGKAMHVENYDQQKLKVQDEVDFETQTVEEEEEEVKPADEDQGGGRKAKIGIADEKNEETNDEESSIVKTMTKTDVEEIENVGRGQRQGRKRKGEIVEETTNKEQKRGFIKAPLGIEDQMQTTGDDNTDKTKKGKSSKAKN</sequence>
<evidence type="ECO:0000256" key="1">
    <source>
        <dbReference type="SAM" id="MobiDB-lite"/>
    </source>
</evidence>
<feature type="region of interest" description="Disordered" evidence="1">
    <location>
        <begin position="186"/>
        <end position="276"/>
    </location>
</feature>
<dbReference type="Proteomes" id="UP000694865">
    <property type="component" value="Unplaced"/>
</dbReference>